<dbReference type="UniPathway" id="UPA00326"/>
<reference evidence="8" key="1">
    <citation type="submission" date="2018-12" db="EMBL/GenBank/DDBJ databases">
        <authorList>
            <person name="Sun L."/>
            <person name="Chen Z."/>
        </authorList>
    </citation>
    <scope>NUCLEOTIDE SEQUENCE [LARGE SCALE GENOMIC DNA]</scope>
    <source>
        <strain evidence="8">DSM 16012</strain>
    </source>
</reference>
<dbReference type="InterPro" id="IPR012348">
    <property type="entry name" value="RNR-like"/>
</dbReference>
<dbReference type="InterPro" id="IPR000358">
    <property type="entry name" value="RNR_small_fam"/>
</dbReference>
<dbReference type="RefSeq" id="WP_120075802.1">
    <property type="nucleotide sequence ID" value="NZ_CP126113.1"/>
</dbReference>
<feature type="binding site" evidence="6">
    <location>
        <position position="220"/>
    </location>
    <ligand>
        <name>Fe cation</name>
        <dbReference type="ChEBI" id="CHEBI:24875"/>
        <label>2</label>
    </ligand>
</feature>
<evidence type="ECO:0000256" key="6">
    <source>
        <dbReference type="PIRSR" id="PIRSR000355-2"/>
    </source>
</evidence>
<comment type="similarity">
    <text evidence="1 4">Belongs to the ribonucleoside diphosphate reductase small chain family.</text>
</comment>
<keyword evidence="4 6" id="KW-0408">Iron</keyword>
<keyword evidence="9" id="KW-1185">Reference proteome</keyword>
<feature type="binding site" evidence="6">
    <location>
        <position position="186"/>
    </location>
    <ligand>
        <name>Fe cation</name>
        <dbReference type="ChEBI" id="CHEBI:24875"/>
        <label>2</label>
    </ligand>
</feature>
<feature type="binding site" evidence="6">
    <location>
        <position position="119"/>
    </location>
    <ligand>
        <name>Fe cation</name>
        <dbReference type="ChEBI" id="CHEBI:24875"/>
        <label>2</label>
    </ligand>
</feature>
<dbReference type="PANTHER" id="PTHR23409">
    <property type="entry name" value="RIBONUCLEOSIDE-DIPHOSPHATE REDUCTASE SMALL CHAIN"/>
    <property type="match status" value="1"/>
</dbReference>
<dbReference type="Gene3D" id="1.10.620.20">
    <property type="entry name" value="Ribonucleotide Reductase, subunit A"/>
    <property type="match status" value="1"/>
</dbReference>
<dbReference type="Pfam" id="PF00268">
    <property type="entry name" value="Ribonuc_red_sm"/>
    <property type="match status" value="1"/>
</dbReference>
<dbReference type="NCBIfam" id="NF007184">
    <property type="entry name" value="PRK09614.1-3"/>
    <property type="match status" value="1"/>
</dbReference>
<feature type="binding site" evidence="6">
    <location>
        <position position="119"/>
    </location>
    <ligand>
        <name>Fe cation</name>
        <dbReference type="ChEBI" id="CHEBI:24875"/>
        <label>1</label>
    </ligand>
</feature>
<dbReference type="GO" id="GO:0046872">
    <property type="term" value="F:metal ion binding"/>
    <property type="evidence" value="ECO:0007669"/>
    <property type="project" value="UniProtKB-KW"/>
</dbReference>
<keyword evidence="4 6" id="KW-0479">Metal-binding</keyword>
<evidence type="ECO:0000256" key="1">
    <source>
        <dbReference type="ARBA" id="ARBA00009303"/>
    </source>
</evidence>
<dbReference type="PIRSF" id="PIRSF000355">
    <property type="entry name" value="NrdB"/>
    <property type="match status" value="1"/>
</dbReference>
<dbReference type="PANTHER" id="PTHR23409:SF18">
    <property type="entry name" value="RIBONUCLEOSIDE-DIPHOSPHATE REDUCTASE SUBUNIT M2"/>
    <property type="match status" value="1"/>
</dbReference>
<dbReference type="InterPro" id="IPR033909">
    <property type="entry name" value="RNR_small"/>
</dbReference>
<evidence type="ECO:0000256" key="3">
    <source>
        <dbReference type="ARBA" id="ARBA00047754"/>
    </source>
</evidence>
<evidence type="ECO:0000256" key="5">
    <source>
        <dbReference type="PIRSR" id="PIRSR000355-1"/>
    </source>
</evidence>
<comment type="caution">
    <text evidence="8">The sequence shown here is derived from an EMBL/GenBank/DDBJ whole genome shotgun (WGS) entry which is preliminary data.</text>
</comment>
<dbReference type="GO" id="GO:0009263">
    <property type="term" value="P:deoxyribonucleotide biosynthetic process"/>
    <property type="evidence" value="ECO:0007669"/>
    <property type="project" value="UniProtKB-KW"/>
</dbReference>
<feature type="transmembrane region" description="Helical" evidence="7">
    <location>
        <begin position="178"/>
        <end position="198"/>
    </location>
</feature>
<keyword evidence="4" id="KW-0215">Deoxyribonucleotide synthesis</keyword>
<feature type="binding site" evidence="6">
    <location>
        <position position="223"/>
    </location>
    <ligand>
        <name>Fe cation</name>
        <dbReference type="ChEBI" id="CHEBI:24875"/>
        <label>2</label>
    </ligand>
</feature>
<evidence type="ECO:0000256" key="2">
    <source>
        <dbReference type="ARBA" id="ARBA00011209"/>
    </source>
</evidence>
<dbReference type="EMBL" id="QYTU02000060">
    <property type="protein sequence ID" value="RWR04455.1"/>
    <property type="molecule type" value="Genomic_DNA"/>
</dbReference>
<evidence type="ECO:0000313" key="8">
    <source>
        <dbReference type="EMBL" id="RWR04455.1"/>
    </source>
</evidence>
<dbReference type="EC" id="1.17.4.1" evidence="4"/>
<feature type="binding site" evidence="6">
    <location>
        <position position="122"/>
    </location>
    <ligand>
        <name>Fe cation</name>
        <dbReference type="ChEBI" id="CHEBI:24875"/>
        <label>1</label>
    </ligand>
</feature>
<sequence>MPKTLDKVAVLEPLNPNKSTALFGGKASGILNWNDLAYPHFYNHREQIRALFWRASEVDMTQDIKQFPTLPEKEQDAFLKIIGLLATLDGPQTDIAARIGHYSTDPSVKSIMATIADQESEHNHSYAYVLSSVTSFDRQNESFETGRKDEVLLKRNERIMQVYNEFALNPSIENVLKAMVYTALLEGLFFYSGFAFFYNMARNQKMVGTSTMISYINRDELQHGRFISDLFRATLAENPECNTAEFTDWVYGQFRHSVDQEMNWSRYVLDGIDGIDLIEMEGYIKYRANKMLRMLGLSEMYEDYVDNPMKWIRAYVDNFDDTKTDFFEQKSRQYTKTSDLNGFDEL</sequence>
<evidence type="ECO:0000256" key="7">
    <source>
        <dbReference type="SAM" id="Phobius"/>
    </source>
</evidence>
<comment type="subunit">
    <text evidence="2">Tetramer of two alpha and two beta subunits.</text>
</comment>
<comment type="catalytic activity">
    <reaction evidence="3 4">
        <text>a 2'-deoxyribonucleoside 5'-diphosphate + [thioredoxin]-disulfide + H2O = a ribonucleoside 5'-diphosphate + [thioredoxin]-dithiol</text>
        <dbReference type="Rhea" id="RHEA:23252"/>
        <dbReference type="Rhea" id="RHEA-COMP:10698"/>
        <dbReference type="Rhea" id="RHEA-COMP:10700"/>
        <dbReference type="ChEBI" id="CHEBI:15377"/>
        <dbReference type="ChEBI" id="CHEBI:29950"/>
        <dbReference type="ChEBI" id="CHEBI:50058"/>
        <dbReference type="ChEBI" id="CHEBI:57930"/>
        <dbReference type="ChEBI" id="CHEBI:73316"/>
        <dbReference type="EC" id="1.17.4.1"/>
    </reaction>
</comment>
<name>A0A443IJD8_9BACI</name>
<dbReference type="InterPro" id="IPR009078">
    <property type="entry name" value="Ferritin-like_SF"/>
</dbReference>
<organism evidence="8 9">
    <name type="scientific">Siminovitchia fortis</name>
    <dbReference type="NCBI Taxonomy" id="254758"/>
    <lineage>
        <taxon>Bacteria</taxon>
        <taxon>Bacillati</taxon>
        <taxon>Bacillota</taxon>
        <taxon>Bacilli</taxon>
        <taxon>Bacillales</taxon>
        <taxon>Bacillaceae</taxon>
        <taxon>Siminovitchia</taxon>
    </lineage>
</organism>
<comment type="function">
    <text evidence="4">Provides the precursors necessary for DNA synthesis. Catalyzes the biosynthesis of deoxyribonucleotides from the corresponding ribonucleotides.</text>
</comment>
<dbReference type="AlphaFoldDB" id="A0A443IJD8"/>
<evidence type="ECO:0000313" key="9">
    <source>
        <dbReference type="Proteomes" id="UP000273811"/>
    </source>
</evidence>
<feature type="binding site" evidence="6">
    <location>
        <position position="89"/>
    </location>
    <ligand>
        <name>Fe cation</name>
        <dbReference type="ChEBI" id="CHEBI:24875"/>
        <label>1</label>
    </ligand>
</feature>
<dbReference type="SUPFAM" id="SSF47240">
    <property type="entry name" value="Ferritin-like"/>
    <property type="match status" value="1"/>
</dbReference>
<keyword evidence="7" id="KW-0812">Transmembrane</keyword>
<comment type="cofactor">
    <cofactor evidence="4 6">
        <name>Fe cation</name>
        <dbReference type="ChEBI" id="CHEBI:24875"/>
    </cofactor>
    <text evidence="4 6">Binds 2 iron ions per subunit.</text>
</comment>
<keyword evidence="7" id="KW-0472">Membrane</keyword>
<dbReference type="CDD" id="cd01049">
    <property type="entry name" value="RNRR2"/>
    <property type="match status" value="1"/>
</dbReference>
<feature type="active site" evidence="5">
    <location>
        <position position="126"/>
    </location>
</feature>
<proteinExistence type="inferred from homology"/>
<keyword evidence="4 8" id="KW-0560">Oxidoreductase</keyword>
<evidence type="ECO:0000256" key="4">
    <source>
        <dbReference type="PIRNR" id="PIRNR000355"/>
    </source>
</evidence>
<dbReference type="Proteomes" id="UP000273811">
    <property type="component" value="Unassembled WGS sequence"/>
</dbReference>
<dbReference type="OrthoDB" id="9766544at2"/>
<keyword evidence="7" id="KW-1133">Transmembrane helix</keyword>
<protein>
    <recommendedName>
        <fullName evidence="4">Ribonucleoside-diphosphate reductase subunit beta</fullName>
        <ecNumber evidence="4">1.17.4.1</ecNumber>
    </recommendedName>
</protein>
<gene>
    <name evidence="8" type="ORF">D4N35_016935</name>
</gene>
<accession>A0A443IJD8</accession>
<dbReference type="GO" id="GO:0004748">
    <property type="term" value="F:ribonucleoside-diphosphate reductase activity, thioredoxin disulfide as acceptor"/>
    <property type="evidence" value="ECO:0007669"/>
    <property type="project" value="UniProtKB-EC"/>
</dbReference>